<dbReference type="Pfam" id="PF04205">
    <property type="entry name" value="FMN_bind"/>
    <property type="match status" value="1"/>
</dbReference>
<dbReference type="EMBL" id="JWSZ01000001">
    <property type="protein sequence ID" value="KIC59887.1"/>
    <property type="molecule type" value="Genomic_DNA"/>
</dbReference>
<evidence type="ECO:0000256" key="1">
    <source>
        <dbReference type="SAM" id="MobiDB-lite"/>
    </source>
</evidence>
<proteinExistence type="predicted"/>
<dbReference type="RefSeq" id="WP_036316253.1">
    <property type="nucleotide sequence ID" value="NZ_JWSZ01000001.1"/>
</dbReference>
<sequence>MKRIVYALLATVSGLVLLFSYRTSLPEDAAVAAPLNANRTDATRVTPAPASPSAGTSSTTTTAGGSSSSSSSGATSSTTTTSKSGLTDGTFTGSAVNTRYGAVQVQITVSGGVITDVQTPAYPDHSSRDRQINQDALPQLISETLSAQSAQIDMVSGATYTSTGYLDSLQSAIDQASA</sequence>
<feature type="region of interest" description="Disordered" evidence="1">
    <location>
        <begin position="42"/>
        <end position="89"/>
    </location>
</feature>
<gene>
    <name evidence="3" type="ORF">RM52_00180</name>
</gene>
<dbReference type="AlphaFoldDB" id="A0A0B4CTX4"/>
<dbReference type="Proteomes" id="UP000031202">
    <property type="component" value="Unassembled WGS sequence"/>
</dbReference>
<protein>
    <submittedName>
        <fullName evidence="3">FMN-binding protein</fullName>
    </submittedName>
</protein>
<comment type="caution">
    <text evidence="3">The sequence shown here is derived from an EMBL/GenBank/DDBJ whole genome shotgun (WGS) entry which is preliminary data.</text>
</comment>
<evidence type="ECO:0000259" key="2">
    <source>
        <dbReference type="SMART" id="SM00900"/>
    </source>
</evidence>
<feature type="domain" description="FMN-binding" evidence="2">
    <location>
        <begin position="99"/>
        <end position="176"/>
    </location>
</feature>
<organism evidence="3 4">
    <name type="scientific">Microbacterium hominis</name>
    <dbReference type="NCBI Taxonomy" id="162426"/>
    <lineage>
        <taxon>Bacteria</taxon>
        <taxon>Bacillati</taxon>
        <taxon>Actinomycetota</taxon>
        <taxon>Actinomycetes</taxon>
        <taxon>Micrococcales</taxon>
        <taxon>Microbacteriaceae</taxon>
        <taxon>Microbacterium</taxon>
    </lineage>
</organism>
<dbReference type="InterPro" id="IPR007329">
    <property type="entry name" value="FMN-bd"/>
</dbReference>
<dbReference type="GO" id="GO:0010181">
    <property type="term" value="F:FMN binding"/>
    <property type="evidence" value="ECO:0007669"/>
    <property type="project" value="InterPro"/>
</dbReference>
<feature type="compositionally biased region" description="Low complexity" evidence="1">
    <location>
        <begin position="46"/>
        <end position="85"/>
    </location>
</feature>
<dbReference type="Gene3D" id="3.90.1010.20">
    <property type="match status" value="1"/>
</dbReference>
<evidence type="ECO:0000313" key="3">
    <source>
        <dbReference type="EMBL" id="KIC59887.1"/>
    </source>
</evidence>
<evidence type="ECO:0000313" key="4">
    <source>
        <dbReference type="Proteomes" id="UP000031202"/>
    </source>
</evidence>
<accession>A0A0B4CTX4</accession>
<dbReference type="SMART" id="SM00900">
    <property type="entry name" value="FMN_bind"/>
    <property type="match status" value="1"/>
</dbReference>
<name>A0A0B4CTX4_9MICO</name>
<dbReference type="GO" id="GO:0016020">
    <property type="term" value="C:membrane"/>
    <property type="evidence" value="ECO:0007669"/>
    <property type="project" value="InterPro"/>
</dbReference>
<reference evidence="3 4" key="1">
    <citation type="submission" date="2014-12" db="EMBL/GenBank/DDBJ databases">
        <title>Genome sequencing of Microbacterium hominis TPW29.</title>
        <authorList>
            <person name="Tan P.W."/>
            <person name="Chan K.-G."/>
        </authorList>
    </citation>
    <scope>NUCLEOTIDE SEQUENCE [LARGE SCALE GENOMIC DNA]</scope>
    <source>
        <strain evidence="3 4">TPW29</strain>
    </source>
</reference>